<sequence length="81" mass="9084">VVCEMESSSIGGDTRCRTGGGLDGKRSSKNVENYSPKFYDLKIYGKTQCVKKVHVHRRHETTQNLSLNVACRFLTFVVTDS</sequence>
<feature type="non-terminal residue" evidence="1">
    <location>
        <position position="1"/>
    </location>
</feature>
<organism evidence="1 2">
    <name type="scientific">Trachymyrmex septentrionalis</name>
    <dbReference type="NCBI Taxonomy" id="34720"/>
    <lineage>
        <taxon>Eukaryota</taxon>
        <taxon>Metazoa</taxon>
        <taxon>Ecdysozoa</taxon>
        <taxon>Arthropoda</taxon>
        <taxon>Hexapoda</taxon>
        <taxon>Insecta</taxon>
        <taxon>Pterygota</taxon>
        <taxon>Neoptera</taxon>
        <taxon>Endopterygota</taxon>
        <taxon>Hymenoptera</taxon>
        <taxon>Apocrita</taxon>
        <taxon>Aculeata</taxon>
        <taxon>Formicoidea</taxon>
        <taxon>Formicidae</taxon>
        <taxon>Myrmicinae</taxon>
        <taxon>Trachymyrmex</taxon>
    </lineage>
</organism>
<reference evidence="1 2" key="1">
    <citation type="submission" date="2016-03" db="EMBL/GenBank/DDBJ databases">
        <title>Trachymyrmex septentrionalis WGS genome.</title>
        <authorList>
            <person name="Nygaard S."/>
            <person name="Hu H."/>
            <person name="Boomsma J."/>
            <person name="Zhang G."/>
        </authorList>
    </citation>
    <scope>NUCLEOTIDE SEQUENCE [LARGE SCALE GENOMIC DNA]</scope>
    <source>
        <strain evidence="1">Tsep2-gDNA-1</strain>
        <tissue evidence="1">Whole body</tissue>
    </source>
</reference>
<protein>
    <submittedName>
        <fullName evidence="1">Uncharacterized protein</fullName>
    </submittedName>
</protein>
<accession>A0A151JWJ6</accession>
<name>A0A151JWJ6_9HYME</name>
<dbReference type="AlphaFoldDB" id="A0A151JWJ6"/>
<dbReference type="Proteomes" id="UP000078541">
    <property type="component" value="Unassembled WGS sequence"/>
</dbReference>
<evidence type="ECO:0000313" key="2">
    <source>
        <dbReference type="Proteomes" id="UP000078541"/>
    </source>
</evidence>
<evidence type="ECO:0000313" key="1">
    <source>
        <dbReference type="EMBL" id="KYN38936.1"/>
    </source>
</evidence>
<proteinExistence type="predicted"/>
<dbReference type="EMBL" id="KQ981632">
    <property type="protein sequence ID" value="KYN38936.1"/>
    <property type="molecule type" value="Genomic_DNA"/>
</dbReference>
<gene>
    <name evidence="1" type="ORF">ALC56_06696</name>
</gene>
<keyword evidence="2" id="KW-1185">Reference proteome</keyword>